<dbReference type="InterPro" id="IPR005467">
    <property type="entry name" value="His_kinase_dom"/>
</dbReference>
<dbReference type="InterPro" id="IPR003594">
    <property type="entry name" value="HATPase_dom"/>
</dbReference>
<feature type="repeat" description="TPR" evidence="6">
    <location>
        <begin position="131"/>
        <end position="164"/>
    </location>
</feature>
<organism evidence="9 10">
    <name type="scientific">Mucilaginibacter segetis</name>
    <dbReference type="NCBI Taxonomy" id="2793071"/>
    <lineage>
        <taxon>Bacteria</taxon>
        <taxon>Pseudomonadati</taxon>
        <taxon>Bacteroidota</taxon>
        <taxon>Sphingobacteriia</taxon>
        <taxon>Sphingobacteriales</taxon>
        <taxon>Sphingobacteriaceae</taxon>
        <taxon>Mucilaginibacter</taxon>
    </lineage>
</organism>
<dbReference type="CDD" id="cd16922">
    <property type="entry name" value="HATPase_EvgS-ArcB-TorS-like"/>
    <property type="match status" value="1"/>
</dbReference>
<dbReference type="Pfam" id="PF00512">
    <property type="entry name" value="HisKA"/>
    <property type="match status" value="1"/>
</dbReference>
<dbReference type="Gene3D" id="3.30.565.10">
    <property type="entry name" value="Histidine kinase-like ATPase, C-terminal domain"/>
    <property type="match status" value="1"/>
</dbReference>
<dbReference type="Gene3D" id="3.40.50.2300">
    <property type="match status" value="1"/>
</dbReference>
<gene>
    <name evidence="9" type="ORF">I5M19_13525</name>
</gene>
<keyword evidence="4" id="KW-0902">Two-component regulatory system</keyword>
<dbReference type="PRINTS" id="PR00344">
    <property type="entry name" value="BCTRLSENSOR"/>
</dbReference>
<dbReference type="InterPro" id="IPR001789">
    <property type="entry name" value="Sig_transdc_resp-reg_receiver"/>
</dbReference>
<dbReference type="InterPro" id="IPR036097">
    <property type="entry name" value="HisK_dim/P_sf"/>
</dbReference>
<evidence type="ECO:0000256" key="4">
    <source>
        <dbReference type="ARBA" id="ARBA00023012"/>
    </source>
</evidence>
<dbReference type="GO" id="GO:0000155">
    <property type="term" value="F:phosphorelay sensor kinase activity"/>
    <property type="evidence" value="ECO:0007669"/>
    <property type="project" value="InterPro"/>
</dbReference>
<evidence type="ECO:0000256" key="6">
    <source>
        <dbReference type="PROSITE-ProRule" id="PRU00339"/>
    </source>
</evidence>
<proteinExistence type="predicted"/>
<feature type="domain" description="Histidine kinase" evidence="7">
    <location>
        <begin position="378"/>
        <end position="597"/>
    </location>
</feature>
<dbReference type="SMART" id="SM00448">
    <property type="entry name" value="REC"/>
    <property type="match status" value="1"/>
</dbReference>
<dbReference type="SMART" id="SM00028">
    <property type="entry name" value="TPR"/>
    <property type="match status" value="5"/>
</dbReference>
<feature type="repeat" description="TPR" evidence="6">
    <location>
        <begin position="251"/>
        <end position="284"/>
    </location>
</feature>
<dbReference type="Pfam" id="PF00072">
    <property type="entry name" value="Response_reg"/>
    <property type="match status" value="1"/>
</dbReference>
<protein>
    <recommendedName>
        <fullName evidence="2">histidine kinase</fullName>
        <ecNumber evidence="2">2.7.13.3</ecNumber>
    </recommendedName>
</protein>
<evidence type="ECO:0000259" key="7">
    <source>
        <dbReference type="PROSITE" id="PS50109"/>
    </source>
</evidence>
<dbReference type="Gene3D" id="1.25.40.10">
    <property type="entry name" value="Tetratricopeptide repeat domain"/>
    <property type="match status" value="1"/>
</dbReference>
<dbReference type="FunFam" id="3.30.565.10:FF:000010">
    <property type="entry name" value="Sensor histidine kinase RcsC"/>
    <property type="match status" value="1"/>
</dbReference>
<name>A0A934PUM1_9SPHI</name>
<comment type="catalytic activity">
    <reaction evidence="1">
        <text>ATP + protein L-histidine = ADP + protein N-phospho-L-histidine.</text>
        <dbReference type="EC" id="2.7.13.3"/>
    </reaction>
</comment>
<dbReference type="PROSITE" id="PS50110">
    <property type="entry name" value="RESPONSE_REGULATORY"/>
    <property type="match status" value="1"/>
</dbReference>
<evidence type="ECO:0000259" key="8">
    <source>
        <dbReference type="PROSITE" id="PS50110"/>
    </source>
</evidence>
<dbReference type="SMART" id="SM00388">
    <property type="entry name" value="HisKA"/>
    <property type="match status" value="1"/>
</dbReference>
<feature type="domain" description="Response regulatory" evidence="8">
    <location>
        <begin position="616"/>
        <end position="732"/>
    </location>
</feature>
<evidence type="ECO:0000256" key="1">
    <source>
        <dbReference type="ARBA" id="ARBA00000085"/>
    </source>
</evidence>
<dbReference type="InterPro" id="IPR019734">
    <property type="entry name" value="TPR_rpt"/>
</dbReference>
<dbReference type="SUPFAM" id="SSF47384">
    <property type="entry name" value="Homodimeric domain of signal transducing histidine kinase"/>
    <property type="match status" value="1"/>
</dbReference>
<accession>A0A934PUM1</accession>
<dbReference type="Pfam" id="PF13424">
    <property type="entry name" value="TPR_12"/>
    <property type="match status" value="2"/>
</dbReference>
<dbReference type="SUPFAM" id="SSF55874">
    <property type="entry name" value="ATPase domain of HSP90 chaperone/DNA topoisomerase II/histidine kinase"/>
    <property type="match status" value="1"/>
</dbReference>
<dbReference type="InterPro" id="IPR036890">
    <property type="entry name" value="HATPase_C_sf"/>
</dbReference>
<dbReference type="Pfam" id="PF02518">
    <property type="entry name" value="HATPase_c"/>
    <property type="match status" value="1"/>
</dbReference>
<dbReference type="EMBL" id="JAEHFW010000002">
    <property type="protein sequence ID" value="MBK0380339.1"/>
    <property type="molecule type" value="Genomic_DNA"/>
</dbReference>
<keyword evidence="3 5" id="KW-0597">Phosphoprotein</keyword>
<feature type="modified residue" description="4-aspartylphosphate" evidence="5">
    <location>
        <position position="665"/>
    </location>
</feature>
<dbReference type="InterPro" id="IPR011990">
    <property type="entry name" value="TPR-like_helical_dom_sf"/>
</dbReference>
<keyword evidence="6" id="KW-0802">TPR repeat</keyword>
<dbReference type="Proteomes" id="UP000613193">
    <property type="component" value="Unassembled WGS sequence"/>
</dbReference>
<dbReference type="RefSeq" id="WP_200066862.1">
    <property type="nucleotide sequence ID" value="NZ_JAEHFW010000002.1"/>
</dbReference>
<evidence type="ECO:0000256" key="5">
    <source>
        <dbReference type="PROSITE-ProRule" id="PRU00169"/>
    </source>
</evidence>
<dbReference type="SUPFAM" id="SSF52172">
    <property type="entry name" value="CheY-like"/>
    <property type="match status" value="1"/>
</dbReference>
<evidence type="ECO:0000256" key="3">
    <source>
        <dbReference type="ARBA" id="ARBA00022553"/>
    </source>
</evidence>
<dbReference type="EC" id="2.7.13.3" evidence="2"/>
<keyword evidence="10" id="KW-1185">Reference proteome</keyword>
<dbReference type="SMART" id="SM00387">
    <property type="entry name" value="HATPase_c"/>
    <property type="match status" value="1"/>
</dbReference>
<sequence length="734" mass="82622">MEVVTLTNAHTITLLLDEAYKSRIHNIKHSIKLANNALSLSREHNNDEFIAKSLNQLSLFYMIRGAYKRSVNLATEAIAYFEQLNDERGIADAKYSIGGVYYKTDNHHLGLINLFDSLVIYKKFNDHHNQARTYKSLGTIYEYFGDPKSAVRAYENAIEAAKKAKDQNLVSNVYNPLSGIYLKQKKIAKALHTIQLSINIKTKTGDIRGLAFAFYGRGKVYTHTGNFKQAEDDFKSAIDIHINAGEKLGLAMAYQKMGSLYIAIGDLSRAKDILKKGLHFSKKYKIAIIKFKCNYLLYQIAKLENDTVRSLEYLELYLHQKEAVINTQTLKVIENYELITKMETMEQEARLQKEKAAIIEKQQRAEQSARMKQEFLSTMSHEIRTPLNAVTTITSLLTSKNGYDETLLESLNFASNNLLLVINDILDFTKLDNGKVQVENQPCLINNLLSRVLKTYNSLAQQKGIDLLLHINKTVADCYELDETKLSQILGNLISNAIKYTDDGFVKIEVERINADKGSHTLKFSITDSGAGIHQDHFAEIFESFSQPKSITTRKQGGTGLGLAIVKKLTELYGSTVNVTSTIGEGSSFSFELKLKKAVTPVKILPVDKEDLKGKKILLAEDNLINAMVARKLLSNWGVLSDHVVNGIEAVEKAKLNLYDFILMDIHMPEMNGYDATAQIRLTDNLNKKTPIFALTADITAEGNDEYRSYFNGFLLKPIEIDKLYAALTVVRAN</sequence>
<dbReference type="Gene3D" id="1.10.287.130">
    <property type="match status" value="1"/>
</dbReference>
<dbReference type="PANTHER" id="PTHR45339:SF1">
    <property type="entry name" value="HYBRID SIGNAL TRANSDUCTION HISTIDINE KINASE J"/>
    <property type="match status" value="1"/>
</dbReference>
<dbReference type="PANTHER" id="PTHR45339">
    <property type="entry name" value="HYBRID SIGNAL TRANSDUCTION HISTIDINE KINASE J"/>
    <property type="match status" value="1"/>
</dbReference>
<dbReference type="InterPro" id="IPR011006">
    <property type="entry name" value="CheY-like_superfamily"/>
</dbReference>
<dbReference type="InterPro" id="IPR004358">
    <property type="entry name" value="Sig_transdc_His_kin-like_C"/>
</dbReference>
<dbReference type="CDD" id="cd00082">
    <property type="entry name" value="HisKA"/>
    <property type="match status" value="1"/>
</dbReference>
<evidence type="ECO:0000256" key="2">
    <source>
        <dbReference type="ARBA" id="ARBA00012438"/>
    </source>
</evidence>
<dbReference type="InterPro" id="IPR003661">
    <property type="entry name" value="HisK_dim/P_dom"/>
</dbReference>
<dbReference type="CDD" id="cd17546">
    <property type="entry name" value="REC_hyHK_CKI1_RcsC-like"/>
    <property type="match status" value="1"/>
</dbReference>
<dbReference type="PROSITE" id="PS50005">
    <property type="entry name" value="TPR"/>
    <property type="match status" value="3"/>
</dbReference>
<feature type="repeat" description="TPR" evidence="6">
    <location>
        <begin position="211"/>
        <end position="244"/>
    </location>
</feature>
<dbReference type="AlphaFoldDB" id="A0A934PUM1"/>
<reference evidence="9" key="1">
    <citation type="submission" date="2020-12" db="EMBL/GenBank/DDBJ databases">
        <title>Bacterial novel species Mucilaginibacter sp. SD-g isolated from soil.</title>
        <authorList>
            <person name="Jung H.-Y."/>
        </authorList>
    </citation>
    <scope>NUCLEOTIDE SEQUENCE</scope>
    <source>
        <strain evidence="9">SD-g</strain>
    </source>
</reference>
<comment type="caution">
    <text evidence="9">The sequence shown here is derived from an EMBL/GenBank/DDBJ whole genome shotgun (WGS) entry which is preliminary data.</text>
</comment>
<evidence type="ECO:0000313" key="9">
    <source>
        <dbReference type="EMBL" id="MBK0380339.1"/>
    </source>
</evidence>
<evidence type="ECO:0000313" key="10">
    <source>
        <dbReference type="Proteomes" id="UP000613193"/>
    </source>
</evidence>
<dbReference type="PROSITE" id="PS50109">
    <property type="entry name" value="HIS_KIN"/>
    <property type="match status" value="1"/>
</dbReference>
<dbReference type="SUPFAM" id="SSF48452">
    <property type="entry name" value="TPR-like"/>
    <property type="match status" value="2"/>
</dbReference>